<reference evidence="1 2" key="1">
    <citation type="submission" date="2019-02" db="EMBL/GenBank/DDBJ databases">
        <title>Opniocepnalus argus genome.</title>
        <authorList>
            <person name="Zhou C."/>
            <person name="Xiao S."/>
        </authorList>
    </citation>
    <scope>NUCLEOTIDE SEQUENCE [LARGE SCALE GENOMIC DNA]</scope>
    <source>
        <strain evidence="1">OARG1902GOOAL</strain>
        <tissue evidence="1">Muscle</tissue>
    </source>
</reference>
<accession>A0A6G1Q1X3</accession>
<dbReference type="AlphaFoldDB" id="A0A6G1Q1X3"/>
<proteinExistence type="predicted"/>
<gene>
    <name evidence="1" type="ORF">EXN66_Car012203</name>
</gene>
<name>A0A6G1Q1X3_CHAAH</name>
<protein>
    <submittedName>
        <fullName evidence="1">Uncharacterized protein</fullName>
    </submittedName>
</protein>
<dbReference type="EMBL" id="CM015723">
    <property type="protein sequence ID" value="KAF3696525.1"/>
    <property type="molecule type" value="Genomic_DNA"/>
</dbReference>
<reference evidence="2" key="2">
    <citation type="submission" date="2019-02" db="EMBL/GenBank/DDBJ databases">
        <title>Opniocepnalus argus Var Kimnra genome.</title>
        <authorList>
            <person name="Zhou C."/>
            <person name="Xiao S."/>
        </authorList>
    </citation>
    <scope>NUCLEOTIDE SEQUENCE [LARGE SCALE GENOMIC DNA]</scope>
</reference>
<evidence type="ECO:0000313" key="2">
    <source>
        <dbReference type="Proteomes" id="UP000503349"/>
    </source>
</evidence>
<organism evidence="1 2">
    <name type="scientific">Channa argus</name>
    <name type="common">Northern snakehead</name>
    <name type="synonym">Ophicephalus argus</name>
    <dbReference type="NCBI Taxonomy" id="215402"/>
    <lineage>
        <taxon>Eukaryota</taxon>
        <taxon>Metazoa</taxon>
        <taxon>Chordata</taxon>
        <taxon>Craniata</taxon>
        <taxon>Vertebrata</taxon>
        <taxon>Euteleostomi</taxon>
        <taxon>Actinopterygii</taxon>
        <taxon>Neopterygii</taxon>
        <taxon>Teleostei</taxon>
        <taxon>Neoteleostei</taxon>
        <taxon>Acanthomorphata</taxon>
        <taxon>Anabantaria</taxon>
        <taxon>Anabantiformes</taxon>
        <taxon>Channoidei</taxon>
        <taxon>Channidae</taxon>
        <taxon>Channa</taxon>
    </lineage>
</organism>
<sequence length="52" mass="5930">MLNSSKACCFVRHGACLFFAQFFFFLSSSDFPRVEKLSVFCPCQSQQPLECP</sequence>
<evidence type="ECO:0000313" key="1">
    <source>
        <dbReference type="EMBL" id="KAF3696525.1"/>
    </source>
</evidence>
<keyword evidence="2" id="KW-1185">Reference proteome</keyword>
<dbReference type="Proteomes" id="UP000503349">
    <property type="component" value="Chromosome 12"/>
</dbReference>